<name>A0A7W9PG12_9NOCA</name>
<gene>
    <name evidence="2" type="ORF">BJY24_003776</name>
</gene>
<organism evidence="2 3">
    <name type="scientific">Nocardia transvalensis</name>
    <dbReference type="NCBI Taxonomy" id="37333"/>
    <lineage>
        <taxon>Bacteria</taxon>
        <taxon>Bacillati</taxon>
        <taxon>Actinomycetota</taxon>
        <taxon>Actinomycetes</taxon>
        <taxon>Mycobacteriales</taxon>
        <taxon>Nocardiaceae</taxon>
        <taxon>Nocardia</taxon>
    </lineage>
</organism>
<accession>A0A7W9PG12</accession>
<evidence type="ECO:0000313" key="3">
    <source>
        <dbReference type="Proteomes" id="UP000540412"/>
    </source>
</evidence>
<comment type="caution">
    <text evidence="2">The sequence shown here is derived from an EMBL/GenBank/DDBJ whole genome shotgun (WGS) entry which is preliminary data.</text>
</comment>
<dbReference type="AlphaFoldDB" id="A0A7W9PG12"/>
<feature type="transmembrane region" description="Helical" evidence="1">
    <location>
        <begin position="170"/>
        <end position="189"/>
    </location>
</feature>
<feature type="transmembrane region" description="Helical" evidence="1">
    <location>
        <begin position="65"/>
        <end position="84"/>
    </location>
</feature>
<keyword evidence="3" id="KW-1185">Reference proteome</keyword>
<keyword evidence="1" id="KW-0472">Membrane</keyword>
<protein>
    <submittedName>
        <fullName evidence="2">Uncharacterized protein</fullName>
    </submittedName>
</protein>
<dbReference type="RefSeq" id="WP_157185399.1">
    <property type="nucleotide sequence ID" value="NZ_JACHIT010000001.1"/>
</dbReference>
<keyword evidence="1" id="KW-1133">Transmembrane helix</keyword>
<evidence type="ECO:0000313" key="2">
    <source>
        <dbReference type="EMBL" id="MBB5914909.1"/>
    </source>
</evidence>
<feature type="transmembrane region" description="Helical" evidence="1">
    <location>
        <begin position="7"/>
        <end position="27"/>
    </location>
</feature>
<keyword evidence="1" id="KW-0812">Transmembrane</keyword>
<sequence>MGGYWGYLAAAAGSIVTLYLMFTSWVVGVGRDGTIKADAFGGYKVSHTLVNLWAGSPPPRPQINGTWAVLACAVAVVTAFAVAANIRARSTVLTRLAVGASLAQAGLVLVIIIHLNNKLEEIRAAVGITSYRDLGTQAGLIMRWAMGNGDYPAPGVRQVDYATASFTTSAWTAGAVSLISALAAIAQWLRGRTTSA</sequence>
<reference evidence="2 3" key="1">
    <citation type="submission" date="2020-08" db="EMBL/GenBank/DDBJ databases">
        <title>Sequencing the genomes of 1000 actinobacteria strains.</title>
        <authorList>
            <person name="Klenk H.-P."/>
        </authorList>
    </citation>
    <scope>NUCLEOTIDE SEQUENCE [LARGE SCALE GENOMIC DNA]</scope>
    <source>
        <strain evidence="2 3">DSM 43582</strain>
    </source>
</reference>
<proteinExistence type="predicted"/>
<dbReference type="EMBL" id="JACHIT010000001">
    <property type="protein sequence ID" value="MBB5914909.1"/>
    <property type="molecule type" value="Genomic_DNA"/>
</dbReference>
<dbReference type="Proteomes" id="UP000540412">
    <property type="component" value="Unassembled WGS sequence"/>
</dbReference>
<evidence type="ECO:0000256" key="1">
    <source>
        <dbReference type="SAM" id="Phobius"/>
    </source>
</evidence>
<feature type="transmembrane region" description="Helical" evidence="1">
    <location>
        <begin position="96"/>
        <end position="115"/>
    </location>
</feature>